<accession>A0A6N0HY27</accession>
<dbReference type="AlphaFoldDB" id="A0A6N0HY27"/>
<gene>
    <name evidence="1" type="ORF">HUE57_13975</name>
</gene>
<organism evidence="1 2">
    <name type="scientific">Candidatus Reidiella endopervernicosa</name>
    <dbReference type="NCBI Taxonomy" id="2738883"/>
    <lineage>
        <taxon>Bacteria</taxon>
        <taxon>Pseudomonadati</taxon>
        <taxon>Pseudomonadota</taxon>
        <taxon>Gammaproteobacteria</taxon>
        <taxon>Candidatus Reidiella</taxon>
    </lineage>
</organism>
<sequence length="111" mass="12298">MAPIGAVGKIEAPEGGEIIAHWYLPGRKGAVKRTTLKLKSGRSEVAFWLKLKTAEETLPVGKAWVDLSVGKKRLKRVKFKIRQAGLFESLGDTLEQAGDELEQIIEEIDKK</sequence>
<evidence type="ECO:0000313" key="1">
    <source>
        <dbReference type="EMBL" id="QKQ27268.1"/>
    </source>
</evidence>
<evidence type="ECO:0000313" key="2">
    <source>
        <dbReference type="Proteomes" id="UP000509658"/>
    </source>
</evidence>
<dbReference type="KEGG" id="rev:HUE57_13975"/>
<dbReference type="Proteomes" id="UP000509658">
    <property type="component" value="Chromosome"/>
</dbReference>
<reference evidence="1 2" key="1">
    <citation type="submission" date="2020-05" db="EMBL/GenBank/DDBJ databases">
        <title>Horizontal transmission and recombination maintain forever young bacterial symbiont genomes.</title>
        <authorList>
            <person name="Russell S.L."/>
            <person name="Pepper-Tunick E."/>
            <person name="Svedberg J."/>
            <person name="Byrne A."/>
            <person name="Ruelas Castillo J."/>
            <person name="Vollmers C."/>
            <person name="Beinart R.A."/>
            <person name="Corbett-Detig R."/>
        </authorList>
    </citation>
    <scope>NUCLEOTIDE SEQUENCE [LARGE SCALE GENOMIC DNA]</scope>
    <source>
        <strain evidence="1">Santa_Monica_outfall</strain>
    </source>
</reference>
<name>A0A6N0HY27_9GAMM</name>
<dbReference type="RefSeq" id="WP_174673389.1">
    <property type="nucleotide sequence ID" value="NZ_CP054491.1"/>
</dbReference>
<keyword evidence="2" id="KW-1185">Reference proteome</keyword>
<proteinExistence type="predicted"/>
<protein>
    <submittedName>
        <fullName evidence="1">Uncharacterized protein</fullName>
    </submittedName>
</protein>
<dbReference type="EMBL" id="CP054491">
    <property type="protein sequence ID" value="QKQ27268.1"/>
    <property type="molecule type" value="Genomic_DNA"/>
</dbReference>